<dbReference type="AlphaFoldDB" id="A0AA38RMD8"/>
<proteinExistence type="inferred from homology"/>
<dbReference type="CDD" id="cd02947">
    <property type="entry name" value="TRX_family"/>
    <property type="match status" value="1"/>
</dbReference>
<dbReference type="InterPro" id="IPR013766">
    <property type="entry name" value="Thioredoxin_domain"/>
</dbReference>
<dbReference type="Pfam" id="PF00085">
    <property type="entry name" value="Thioredoxin"/>
    <property type="match status" value="1"/>
</dbReference>
<dbReference type="InterPro" id="IPR036249">
    <property type="entry name" value="Thioredoxin-like_sf"/>
</dbReference>
<keyword evidence="3" id="KW-1133">Transmembrane helix</keyword>
<accession>A0AA38RMD8</accession>
<dbReference type="SUPFAM" id="SSF52833">
    <property type="entry name" value="Thioredoxin-like"/>
    <property type="match status" value="1"/>
</dbReference>
<dbReference type="InterPro" id="IPR017937">
    <property type="entry name" value="Thioredoxin_CS"/>
</dbReference>
<dbReference type="PROSITE" id="PS51352">
    <property type="entry name" value="THIOREDOXIN_2"/>
    <property type="match status" value="1"/>
</dbReference>
<comment type="similarity">
    <text evidence="1">Belongs to the thioredoxin family.</text>
</comment>
<feature type="transmembrane region" description="Helical" evidence="3">
    <location>
        <begin position="6"/>
        <end position="25"/>
    </location>
</feature>
<name>A0AA38RMD8_9PEZI</name>
<dbReference type="PANTHER" id="PTHR46115">
    <property type="entry name" value="THIOREDOXIN-LIKE PROTEIN 1"/>
    <property type="match status" value="1"/>
</dbReference>
<dbReference type="EMBL" id="JANBVO010000007">
    <property type="protein sequence ID" value="KAJ9150775.1"/>
    <property type="molecule type" value="Genomic_DNA"/>
</dbReference>
<keyword evidence="6" id="KW-1185">Reference proteome</keyword>
<evidence type="ECO:0000313" key="5">
    <source>
        <dbReference type="EMBL" id="KAJ9150775.1"/>
    </source>
</evidence>
<comment type="caution">
    <text evidence="5">The sequence shown here is derived from an EMBL/GenBank/DDBJ whole genome shotgun (WGS) entry which is preliminary data.</text>
</comment>
<evidence type="ECO:0000259" key="4">
    <source>
        <dbReference type="PROSITE" id="PS51352"/>
    </source>
</evidence>
<evidence type="ECO:0000256" key="1">
    <source>
        <dbReference type="ARBA" id="ARBA00008987"/>
    </source>
</evidence>
<organism evidence="5 6">
    <name type="scientific">Pleurostoma richardsiae</name>
    <dbReference type="NCBI Taxonomy" id="41990"/>
    <lineage>
        <taxon>Eukaryota</taxon>
        <taxon>Fungi</taxon>
        <taxon>Dikarya</taxon>
        <taxon>Ascomycota</taxon>
        <taxon>Pezizomycotina</taxon>
        <taxon>Sordariomycetes</taxon>
        <taxon>Sordariomycetidae</taxon>
        <taxon>Calosphaeriales</taxon>
        <taxon>Pleurostomataceae</taxon>
        <taxon>Pleurostoma</taxon>
    </lineage>
</organism>
<protein>
    <recommendedName>
        <fullName evidence="4">Thioredoxin domain-containing protein</fullName>
    </recommendedName>
</protein>
<feature type="domain" description="Thioredoxin" evidence="4">
    <location>
        <begin position="15"/>
        <end position="147"/>
    </location>
</feature>
<gene>
    <name evidence="5" type="ORF">NKR23_g3496</name>
</gene>
<dbReference type="PROSITE" id="PS00194">
    <property type="entry name" value="THIOREDOXIN_1"/>
    <property type="match status" value="1"/>
</dbReference>
<evidence type="ECO:0000256" key="2">
    <source>
        <dbReference type="ARBA" id="ARBA00023157"/>
    </source>
</evidence>
<keyword evidence="2" id="KW-1015">Disulfide bond</keyword>
<evidence type="ECO:0000256" key="3">
    <source>
        <dbReference type="SAM" id="Phobius"/>
    </source>
</evidence>
<sequence>MELPLPLIYCVLFVLAIYFLAPSLLKQPEPIAMSGPVSPITSLADFDALLSANRLVLADFYADWCGPCRAVAPLYGKLAEANAQPGRLAFAKVNVDAAQDVARRYGVSAMPTFLFFAEGERTALPVPGVAGGGAQVNAEGAVAAIRGADARALTAVANALGELARKSAPEGEQKAD</sequence>
<evidence type="ECO:0000313" key="6">
    <source>
        <dbReference type="Proteomes" id="UP001174694"/>
    </source>
</evidence>
<dbReference type="PRINTS" id="PR00421">
    <property type="entry name" value="THIOREDOXIN"/>
</dbReference>
<keyword evidence="3" id="KW-0812">Transmembrane</keyword>
<keyword evidence="3" id="KW-0472">Membrane</keyword>
<reference evidence="5" key="1">
    <citation type="submission" date="2022-07" db="EMBL/GenBank/DDBJ databases">
        <title>Fungi with potential for degradation of polypropylene.</title>
        <authorList>
            <person name="Gostincar C."/>
        </authorList>
    </citation>
    <scope>NUCLEOTIDE SEQUENCE</scope>
    <source>
        <strain evidence="5">EXF-13308</strain>
    </source>
</reference>
<dbReference type="Gene3D" id="3.40.30.10">
    <property type="entry name" value="Glutaredoxin"/>
    <property type="match status" value="1"/>
</dbReference>
<dbReference type="Proteomes" id="UP001174694">
    <property type="component" value="Unassembled WGS sequence"/>
</dbReference>